<gene>
    <name evidence="1" type="ORF">LVIROSA_LOCUS5260</name>
</gene>
<keyword evidence="2" id="KW-1185">Reference proteome</keyword>
<comment type="caution">
    <text evidence="1">The sequence shown here is derived from an EMBL/GenBank/DDBJ whole genome shotgun (WGS) entry which is preliminary data.</text>
</comment>
<organism evidence="1 2">
    <name type="scientific">Lactuca virosa</name>
    <dbReference type="NCBI Taxonomy" id="75947"/>
    <lineage>
        <taxon>Eukaryota</taxon>
        <taxon>Viridiplantae</taxon>
        <taxon>Streptophyta</taxon>
        <taxon>Embryophyta</taxon>
        <taxon>Tracheophyta</taxon>
        <taxon>Spermatophyta</taxon>
        <taxon>Magnoliopsida</taxon>
        <taxon>eudicotyledons</taxon>
        <taxon>Gunneridae</taxon>
        <taxon>Pentapetalae</taxon>
        <taxon>asterids</taxon>
        <taxon>campanulids</taxon>
        <taxon>Asterales</taxon>
        <taxon>Asteraceae</taxon>
        <taxon>Cichorioideae</taxon>
        <taxon>Cichorieae</taxon>
        <taxon>Lactucinae</taxon>
        <taxon>Lactuca</taxon>
    </lineage>
</organism>
<accession>A0AAU9LRW2</accession>
<dbReference type="Proteomes" id="UP001157418">
    <property type="component" value="Unassembled WGS sequence"/>
</dbReference>
<sequence length="82" mass="9592">MAYGDGLVFGLGFLKLDRKSERCMLSWPVKEGREPDCYNEQRYVVKFDPISEQFRASLQLWQSFRWTKLNGRAKLGNQNSSL</sequence>
<name>A0AAU9LRW2_9ASTR</name>
<dbReference type="EMBL" id="CAKMRJ010000113">
    <property type="protein sequence ID" value="CAH1417591.1"/>
    <property type="molecule type" value="Genomic_DNA"/>
</dbReference>
<proteinExistence type="predicted"/>
<evidence type="ECO:0000313" key="2">
    <source>
        <dbReference type="Proteomes" id="UP001157418"/>
    </source>
</evidence>
<dbReference type="AlphaFoldDB" id="A0AAU9LRW2"/>
<evidence type="ECO:0000313" key="1">
    <source>
        <dbReference type="EMBL" id="CAH1417591.1"/>
    </source>
</evidence>
<protein>
    <submittedName>
        <fullName evidence="1">Uncharacterized protein</fullName>
    </submittedName>
</protein>
<reference evidence="1 2" key="1">
    <citation type="submission" date="2022-01" db="EMBL/GenBank/DDBJ databases">
        <authorList>
            <person name="Xiong W."/>
            <person name="Schranz E."/>
        </authorList>
    </citation>
    <scope>NUCLEOTIDE SEQUENCE [LARGE SCALE GENOMIC DNA]</scope>
</reference>